<dbReference type="Proteomes" id="UP000800200">
    <property type="component" value="Unassembled WGS sequence"/>
</dbReference>
<reference evidence="1" key="1">
    <citation type="journal article" date="2020" name="Stud. Mycol.">
        <title>101 Dothideomycetes genomes: a test case for predicting lifestyles and emergence of pathogens.</title>
        <authorList>
            <person name="Haridas S."/>
            <person name="Albert R."/>
            <person name="Binder M."/>
            <person name="Bloem J."/>
            <person name="Labutti K."/>
            <person name="Salamov A."/>
            <person name="Andreopoulos B."/>
            <person name="Baker S."/>
            <person name="Barry K."/>
            <person name="Bills G."/>
            <person name="Bluhm B."/>
            <person name="Cannon C."/>
            <person name="Castanera R."/>
            <person name="Culley D."/>
            <person name="Daum C."/>
            <person name="Ezra D."/>
            <person name="Gonzalez J."/>
            <person name="Henrissat B."/>
            <person name="Kuo A."/>
            <person name="Liang C."/>
            <person name="Lipzen A."/>
            <person name="Lutzoni F."/>
            <person name="Magnuson J."/>
            <person name="Mondo S."/>
            <person name="Nolan M."/>
            <person name="Ohm R."/>
            <person name="Pangilinan J."/>
            <person name="Park H.-J."/>
            <person name="Ramirez L."/>
            <person name="Alfaro M."/>
            <person name="Sun H."/>
            <person name="Tritt A."/>
            <person name="Yoshinaga Y."/>
            <person name="Zwiers L.-H."/>
            <person name="Turgeon B."/>
            <person name="Goodwin S."/>
            <person name="Spatafora J."/>
            <person name="Crous P."/>
            <person name="Grigoriev I."/>
        </authorList>
    </citation>
    <scope>NUCLEOTIDE SEQUENCE</scope>
    <source>
        <strain evidence="1">CBS 207.26</strain>
    </source>
</reference>
<proteinExistence type="predicted"/>
<dbReference type="EMBL" id="ML994639">
    <property type="protein sequence ID" value="KAF2184078.1"/>
    <property type="molecule type" value="Genomic_DNA"/>
</dbReference>
<name>A0A6A6E0T1_9PEZI</name>
<keyword evidence="2" id="KW-1185">Reference proteome</keyword>
<sequence>MVTTSSSSRVSFSEQISANASIIMNGFLLPARRLQRGSSRTRSERAKPFEHILVVGDTAKLPSSSSRRECFSLFEPPVLRSCNMCKRVQRLWHTMREVVQ</sequence>
<organism evidence="1 2">
    <name type="scientific">Zopfia rhizophila CBS 207.26</name>
    <dbReference type="NCBI Taxonomy" id="1314779"/>
    <lineage>
        <taxon>Eukaryota</taxon>
        <taxon>Fungi</taxon>
        <taxon>Dikarya</taxon>
        <taxon>Ascomycota</taxon>
        <taxon>Pezizomycotina</taxon>
        <taxon>Dothideomycetes</taxon>
        <taxon>Dothideomycetes incertae sedis</taxon>
        <taxon>Zopfiaceae</taxon>
        <taxon>Zopfia</taxon>
    </lineage>
</organism>
<evidence type="ECO:0000313" key="1">
    <source>
        <dbReference type="EMBL" id="KAF2184078.1"/>
    </source>
</evidence>
<evidence type="ECO:0000313" key="2">
    <source>
        <dbReference type="Proteomes" id="UP000800200"/>
    </source>
</evidence>
<dbReference type="AlphaFoldDB" id="A0A6A6E0T1"/>
<protein>
    <submittedName>
        <fullName evidence="1">Uncharacterized protein</fullName>
    </submittedName>
</protein>
<accession>A0A6A6E0T1</accession>
<gene>
    <name evidence="1" type="ORF">K469DRAFT_198572</name>
</gene>